<dbReference type="Pfam" id="PF02055">
    <property type="entry name" value="Glyco_hydro_30"/>
    <property type="match status" value="1"/>
</dbReference>
<keyword evidence="3 4" id="KW-0378">Hydrolase</keyword>
<dbReference type="Proteomes" id="UP001140091">
    <property type="component" value="Unassembled WGS sequence"/>
</dbReference>
<keyword evidence="4" id="KW-0326">Glycosidase</keyword>
<dbReference type="OrthoDB" id="2160638at2759"/>
<dbReference type="InterPro" id="IPR033453">
    <property type="entry name" value="Glyco_hydro_30_TIM-barrel"/>
</dbReference>
<feature type="non-terminal residue" evidence="6">
    <location>
        <position position="1"/>
    </location>
</feature>
<dbReference type="PANTHER" id="PTHR11069:SF23">
    <property type="entry name" value="LYSOSOMAL ACID GLUCOSYLCERAMIDASE"/>
    <property type="match status" value="1"/>
</dbReference>
<protein>
    <recommendedName>
        <fullName evidence="5">Glycosyl hydrolase family 30 TIM-barrel domain-containing protein</fullName>
    </recommendedName>
</protein>
<gene>
    <name evidence="6" type="ORF">H1R20_g2526</name>
</gene>
<evidence type="ECO:0000256" key="1">
    <source>
        <dbReference type="ARBA" id="ARBA00005382"/>
    </source>
</evidence>
<dbReference type="PANTHER" id="PTHR11069">
    <property type="entry name" value="GLUCOSYLCERAMIDASE"/>
    <property type="match status" value="1"/>
</dbReference>
<dbReference type="AlphaFoldDB" id="A0A9W8JPH5"/>
<evidence type="ECO:0000256" key="4">
    <source>
        <dbReference type="RuleBase" id="RU361188"/>
    </source>
</evidence>
<reference evidence="6" key="1">
    <citation type="submission" date="2022-06" db="EMBL/GenBank/DDBJ databases">
        <title>Genome Sequence of Candolleomyces eurysporus.</title>
        <authorList>
            <person name="Buettner E."/>
        </authorList>
    </citation>
    <scope>NUCLEOTIDE SEQUENCE</scope>
    <source>
        <strain evidence="6">VTCC 930004</strain>
    </source>
</reference>
<proteinExistence type="inferred from homology"/>
<dbReference type="SUPFAM" id="SSF51445">
    <property type="entry name" value="(Trans)glycosidases"/>
    <property type="match status" value="1"/>
</dbReference>
<dbReference type="GO" id="GO:0016020">
    <property type="term" value="C:membrane"/>
    <property type="evidence" value="ECO:0007669"/>
    <property type="project" value="GOC"/>
</dbReference>
<sequence length="456" mass="50130">MPALRIGLGSKPLGHSKLNVVLDDTREYQPVLGLGGTLTDSSAQLFSNIKTRNSRNYWEMLNYLFSPVEGANAAGLSYVRVPLGASDFSEKVYSYDDFDGDLCLNDFDIDYAPAYVFDVLKDIQAVNSMLRVHVVPWSPPAWMKDSGTAFGGFLKSQYIPIYAHYLFKSLQGFQKKGITPYAISVQNEPMYESNTHPSAKFTPQTEAQVGRALKDLMKGSAGLSNTKLIGFEHNWDQAGGYPSQLMQIAGDIFDGVAFHCFSGSAGEQDKFRAAYPDKEIYLTECSGTIGSDWWSDIKVNFSPLALPESPFNESYQWQKYTDMLIGSIEHNARAALMWNLALDGSGNPRLPGTGAKCGGAGCRGIVTVNSNGTWSVNQESPAPNATKFSSLNQILQRSKKSSATQQNPPSLDEILRCPTKPSIARRVLREDFMLPTLEDLPTAHTTTFAYQDPDAA</sequence>
<evidence type="ECO:0000313" key="6">
    <source>
        <dbReference type="EMBL" id="KAJ2934578.1"/>
    </source>
</evidence>
<organism evidence="6 7">
    <name type="scientific">Candolleomyces eurysporus</name>
    <dbReference type="NCBI Taxonomy" id="2828524"/>
    <lineage>
        <taxon>Eukaryota</taxon>
        <taxon>Fungi</taxon>
        <taxon>Dikarya</taxon>
        <taxon>Basidiomycota</taxon>
        <taxon>Agaricomycotina</taxon>
        <taxon>Agaricomycetes</taxon>
        <taxon>Agaricomycetidae</taxon>
        <taxon>Agaricales</taxon>
        <taxon>Agaricineae</taxon>
        <taxon>Psathyrellaceae</taxon>
        <taxon>Candolleomyces</taxon>
    </lineage>
</organism>
<dbReference type="EMBL" id="JANBPK010000715">
    <property type="protein sequence ID" value="KAJ2934578.1"/>
    <property type="molecule type" value="Genomic_DNA"/>
</dbReference>
<accession>A0A9W8JPH5</accession>
<evidence type="ECO:0000256" key="3">
    <source>
        <dbReference type="ARBA" id="ARBA00022801"/>
    </source>
</evidence>
<keyword evidence="2" id="KW-0732">Signal</keyword>
<comment type="caution">
    <text evidence="6">The sequence shown here is derived from an EMBL/GenBank/DDBJ whole genome shotgun (WGS) entry which is preliminary data.</text>
</comment>
<keyword evidence="7" id="KW-1185">Reference proteome</keyword>
<evidence type="ECO:0000313" key="7">
    <source>
        <dbReference type="Proteomes" id="UP001140091"/>
    </source>
</evidence>
<evidence type="ECO:0000259" key="5">
    <source>
        <dbReference type="Pfam" id="PF02055"/>
    </source>
</evidence>
<dbReference type="Gene3D" id="3.20.20.80">
    <property type="entry name" value="Glycosidases"/>
    <property type="match status" value="1"/>
</dbReference>
<dbReference type="InterPro" id="IPR001139">
    <property type="entry name" value="Glyco_hydro_30"/>
</dbReference>
<name>A0A9W8JPH5_9AGAR</name>
<comment type="similarity">
    <text evidence="1 4">Belongs to the glycosyl hydrolase 30 family.</text>
</comment>
<dbReference type="GO" id="GO:0004348">
    <property type="term" value="F:glucosylceramidase activity"/>
    <property type="evidence" value="ECO:0007669"/>
    <property type="project" value="InterPro"/>
</dbReference>
<dbReference type="GO" id="GO:0006680">
    <property type="term" value="P:glucosylceramide catabolic process"/>
    <property type="evidence" value="ECO:0007669"/>
    <property type="project" value="TreeGrafter"/>
</dbReference>
<dbReference type="InterPro" id="IPR017853">
    <property type="entry name" value="GH"/>
</dbReference>
<evidence type="ECO:0000256" key="2">
    <source>
        <dbReference type="ARBA" id="ARBA00022729"/>
    </source>
</evidence>
<feature type="domain" description="Glycosyl hydrolase family 30 TIM-barrel" evidence="5">
    <location>
        <begin position="32"/>
        <end position="294"/>
    </location>
</feature>